<feature type="region of interest" description="Disordered" evidence="1">
    <location>
        <begin position="129"/>
        <end position="148"/>
    </location>
</feature>
<feature type="transmembrane region" description="Helical" evidence="2">
    <location>
        <begin position="12"/>
        <end position="35"/>
    </location>
</feature>
<proteinExistence type="predicted"/>
<evidence type="ECO:0000313" key="3">
    <source>
        <dbReference type="EMBL" id="HGT70844.1"/>
    </source>
</evidence>
<name>A0A7C4R7W8_UNCC3</name>
<dbReference type="AlphaFoldDB" id="A0A7C4R7W8"/>
<evidence type="ECO:0000256" key="2">
    <source>
        <dbReference type="SAM" id="Phobius"/>
    </source>
</evidence>
<organism evidence="3">
    <name type="scientific">candidate division CPR3 bacterium</name>
    <dbReference type="NCBI Taxonomy" id="2268181"/>
    <lineage>
        <taxon>Bacteria</taxon>
        <taxon>Bacteria division CPR3</taxon>
    </lineage>
</organism>
<gene>
    <name evidence="3" type="ORF">ENT43_01110</name>
</gene>
<feature type="compositionally biased region" description="Basic and acidic residues" evidence="1">
    <location>
        <begin position="133"/>
        <end position="148"/>
    </location>
</feature>
<dbReference type="EMBL" id="DSYQ01000004">
    <property type="protein sequence ID" value="HGT70844.1"/>
    <property type="molecule type" value="Genomic_DNA"/>
</dbReference>
<protein>
    <submittedName>
        <fullName evidence="3">Uncharacterized protein</fullName>
    </submittedName>
</protein>
<reference evidence="3" key="1">
    <citation type="journal article" date="2020" name="mSystems">
        <title>Genome- and Community-Level Interaction Insights into Carbon Utilization and Element Cycling Functions of Hydrothermarchaeota in Hydrothermal Sediment.</title>
        <authorList>
            <person name="Zhou Z."/>
            <person name="Liu Y."/>
            <person name="Xu W."/>
            <person name="Pan J."/>
            <person name="Luo Z.H."/>
            <person name="Li M."/>
        </authorList>
    </citation>
    <scope>NUCLEOTIDE SEQUENCE [LARGE SCALE GENOMIC DNA]</scope>
    <source>
        <strain evidence="3">SpSt-579</strain>
    </source>
</reference>
<sequence length="148" mass="16330">MEIKKAPRGKLVKTAVTTIAAIVFVAAIGSTVYLFTENKKIKQDPNIIAKQETNQLVNKVGKLMDLPSDETPSIATVTDKEKLKDQPFFAKSENGDKVLIYAKTKTAILYRPSTDKIITVMPISFSDNQAAKPAEETKVEDTKTNTKK</sequence>
<comment type="caution">
    <text evidence="3">The sequence shown here is derived from an EMBL/GenBank/DDBJ whole genome shotgun (WGS) entry which is preliminary data.</text>
</comment>
<accession>A0A7C4R7W8</accession>
<evidence type="ECO:0000256" key="1">
    <source>
        <dbReference type="SAM" id="MobiDB-lite"/>
    </source>
</evidence>
<keyword evidence="2" id="KW-0812">Transmembrane</keyword>
<keyword evidence="2" id="KW-1133">Transmembrane helix</keyword>
<keyword evidence="2" id="KW-0472">Membrane</keyword>